<reference evidence="1 2" key="1">
    <citation type="submission" date="2017-08" db="EMBL/GenBank/DDBJ databases">
        <title>Mesorhizobium wenxinae sp. nov., a novel rhizobial species isolated from root nodules of chickpea (Cicer arietinum L.).</title>
        <authorList>
            <person name="Zhang J."/>
        </authorList>
    </citation>
    <scope>NUCLEOTIDE SEQUENCE [LARGE SCALE GENOMIC DNA]</scope>
    <source>
        <strain evidence="2">WYCCWR 10019</strain>
    </source>
</reference>
<dbReference type="PANTHER" id="PTHR33835">
    <property type="entry name" value="YALI0C07656P"/>
    <property type="match status" value="1"/>
</dbReference>
<dbReference type="OrthoDB" id="450111at2"/>
<dbReference type="InterPro" id="IPR036866">
    <property type="entry name" value="RibonucZ/Hydroxyglut_hydro"/>
</dbReference>
<dbReference type="Gene3D" id="3.60.15.10">
    <property type="entry name" value="Ribonuclease Z/Hydroxyacylglutathione hydrolase-like"/>
    <property type="match status" value="1"/>
</dbReference>
<dbReference type="AlphaFoldDB" id="A0A271KKU6"/>
<evidence type="ECO:0000313" key="2">
    <source>
        <dbReference type="Proteomes" id="UP000215931"/>
    </source>
</evidence>
<dbReference type="EMBL" id="NPKH01000020">
    <property type="protein sequence ID" value="PAP95609.1"/>
    <property type="molecule type" value="Genomic_DNA"/>
</dbReference>
<dbReference type="Proteomes" id="UP000215931">
    <property type="component" value="Unassembled WGS sequence"/>
</dbReference>
<dbReference type="InterPro" id="IPR025638">
    <property type="entry name" value="DUF4336"/>
</dbReference>
<organism evidence="1 2">
    <name type="scientific">Mesorhizobium wenxiniae</name>
    <dbReference type="NCBI Taxonomy" id="2014805"/>
    <lineage>
        <taxon>Bacteria</taxon>
        <taxon>Pseudomonadati</taxon>
        <taxon>Pseudomonadota</taxon>
        <taxon>Alphaproteobacteria</taxon>
        <taxon>Hyphomicrobiales</taxon>
        <taxon>Phyllobacteriaceae</taxon>
        <taxon>Mesorhizobium</taxon>
    </lineage>
</organism>
<dbReference type="RefSeq" id="WP_095519415.1">
    <property type="nucleotide sequence ID" value="NZ_NPKH01000020.1"/>
</dbReference>
<proteinExistence type="predicted"/>
<evidence type="ECO:0008006" key="3">
    <source>
        <dbReference type="Google" id="ProtNLM"/>
    </source>
</evidence>
<dbReference type="PANTHER" id="PTHR33835:SF1">
    <property type="entry name" value="METALLO-BETA-LACTAMASE DOMAIN-CONTAINING PROTEIN"/>
    <property type="match status" value="1"/>
</dbReference>
<dbReference type="SUPFAM" id="SSF56281">
    <property type="entry name" value="Metallo-hydrolase/oxidoreductase"/>
    <property type="match status" value="1"/>
</dbReference>
<comment type="caution">
    <text evidence="1">The sequence shown here is derived from an EMBL/GenBank/DDBJ whole genome shotgun (WGS) entry which is preliminary data.</text>
</comment>
<dbReference type="Pfam" id="PF14234">
    <property type="entry name" value="DUF4336"/>
    <property type="match status" value="1"/>
</dbReference>
<gene>
    <name evidence="1" type="ORF">CIT31_15655</name>
</gene>
<evidence type="ECO:0000313" key="1">
    <source>
        <dbReference type="EMBL" id="PAP95609.1"/>
    </source>
</evidence>
<sequence length="245" mass="27329">MKPEDATYPPLDVAKPVAPGIWIVDSGPLSVMGIPVPVRMTVIRLGNGSLLLHSPTRFAFELRKQLEQIGLIVHLVAPNSAHWTFLKEWQNHVQGAQTWAAPGLRHRAKVRRAGVRIDHDLAAAAPEAWSKDLDQVVVPGAGGFTEIAFYHKNSRTMVLTDLVLNLEPEKLPFIIRPAARLLGVTAPVGKTPIYLRMIIKRKHEQAKAAAERLVAFQPKRVIFSHGRWFHEDGTTLLRQSLAWLL</sequence>
<protein>
    <recommendedName>
        <fullName evidence="3">DUF4336 domain-containing protein</fullName>
    </recommendedName>
</protein>
<name>A0A271KKU6_9HYPH</name>
<accession>A0A271KKU6</accession>
<keyword evidence="2" id="KW-1185">Reference proteome</keyword>